<gene>
    <name evidence="1" type="ORF">LCGC14_1409150</name>
</gene>
<reference evidence="1" key="1">
    <citation type="journal article" date="2015" name="Nature">
        <title>Complex archaea that bridge the gap between prokaryotes and eukaryotes.</title>
        <authorList>
            <person name="Spang A."/>
            <person name="Saw J.H."/>
            <person name="Jorgensen S.L."/>
            <person name="Zaremba-Niedzwiedzka K."/>
            <person name="Martijn J."/>
            <person name="Lind A.E."/>
            <person name="van Eijk R."/>
            <person name="Schleper C."/>
            <person name="Guy L."/>
            <person name="Ettema T.J."/>
        </authorList>
    </citation>
    <scope>NUCLEOTIDE SEQUENCE</scope>
</reference>
<dbReference type="AlphaFoldDB" id="A0A0F9JUT2"/>
<sequence length="150" mass="17490">MDTSEQYIKMCEKAEEIQKPAEGWLGGSHISGNIYFSVGSAYTKEQKIPDGYYYFLDETFEGEECDKCGHKEGDRHKTIKSIWLPRQDQLQEMVSIERGNIFTGLVALRLFIESNAQYEMTDWSMEQLWLAFVMKSLYQKSWDGTEWVKG</sequence>
<proteinExistence type="predicted"/>
<comment type="caution">
    <text evidence="1">The sequence shown here is derived from an EMBL/GenBank/DDBJ whole genome shotgun (WGS) entry which is preliminary data.</text>
</comment>
<organism evidence="1">
    <name type="scientific">marine sediment metagenome</name>
    <dbReference type="NCBI Taxonomy" id="412755"/>
    <lineage>
        <taxon>unclassified sequences</taxon>
        <taxon>metagenomes</taxon>
        <taxon>ecological metagenomes</taxon>
    </lineage>
</organism>
<accession>A0A0F9JUT2</accession>
<dbReference type="EMBL" id="LAZR01009282">
    <property type="protein sequence ID" value="KKM73564.1"/>
    <property type="molecule type" value="Genomic_DNA"/>
</dbReference>
<protein>
    <submittedName>
        <fullName evidence="1">Uncharacterized protein</fullName>
    </submittedName>
</protein>
<evidence type="ECO:0000313" key="1">
    <source>
        <dbReference type="EMBL" id="KKM73564.1"/>
    </source>
</evidence>
<name>A0A0F9JUT2_9ZZZZ</name>